<dbReference type="Proteomes" id="UP000245638">
    <property type="component" value="Unassembled WGS sequence"/>
</dbReference>
<gene>
    <name evidence="1" type="ORF">DDW13_05975</name>
</gene>
<dbReference type="SUPFAM" id="SSF51219">
    <property type="entry name" value="TRAP-like"/>
    <property type="match status" value="1"/>
</dbReference>
<dbReference type="PANTHER" id="PTHR43657">
    <property type="entry name" value="TRYPTOPHAN RNA-BINDING ATTENUATOR PROTEIN-LIKE PROTEIN"/>
    <property type="match status" value="1"/>
</dbReference>
<dbReference type="AlphaFoldDB" id="A0A2T9X436"/>
<accession>A0A2T9X436</accession>
<dbReference type="InterPro" id="IPR002838">
    <property type="entry name" value="AIM24"/>
</dbReference>
<protein>
    <submittedName>
        <fullName evidence="1">Transcriptional regulator</fullName>
    </submittedName>
</protein>
<dbReference type="PANTHER" id="PTHR43657:SF1">
    <property type="entry name" value="ALTERED INHERITANCE OF MITOCHONDRIA PROTEIN 24, MITOCHONDRIAL"/>
    <property type="match status" value="1"/>
</dbReference>
<comment type="caution">
    <text evidence="1">The sequence shown here is derived from an EMBL/GenBank/DDBJ whole genome shotgun (WGS) entry which is preliminary data.</text>
</comment>
<sequence length="244" mass="26516">MPLYRILGYDMQHVRVYLNEGEMIYGDGGHLVAKSPSVKINYAAQGGIIKSFERELTGSRFFVMQVYGPGVAEFSSFLPGRIVKIDLNGNGIRVEHNSFLFAEQGVQYSATLDKISVGWLGGEGLLMAHFSGQGSVFVHALGGVSSFVLQQGEEIEVEEGHLLAFDDSMQYSITRAGGIKTMLFGHIEKEGAFFIKLTGPGRVWLHNVSLEQLIAKLNLMVGGNGGPAQPQGPSIDIQNLRIGL</sequence>
<evidence type="ECO:0000313" key="1">
    <source>
        <dbReference type="EMBL" id="PVU74850.1"/>
    </source>
</evidence>
<dbReference type="Gene3D" id="3.60.160.10">
    <property type="entry name" value="Mitochondrial biogenesis AIM24"/>
    <property type="match status" value="1"/>
</dbReference>
<proteinExistence type="predicted"/>
<organism evidence="1 2">
    <name type="scientific">Acidianus hospitalis</name>
    <dbReference type="NCBI Taxonomy" id="563177"/>
    <lineage>
        <taxon>Archaea</taxon>
        <taxon>Thermoproteota</taxon>
        <taxon>Thermoprotei</taxon>
        <taxon>Sulfolobales</taxon>
        <taxon>Sulfolobaceae</taxon>
        <taxon>Acidianus</taxon>
    </lineage>
</organism>
<dbReference type="EMBL" id="QEFD01000177">
    <property type="protein sequence ID" value="PVU74850.1"/>
    <property type="molecule type" value="Genomic_DNA"/>
</dbReference>
<dbReference type="InterPro" id="IPR016031">
    <property type="entry name" value="Trp_RNA-bd_attenuator-like_dom"/>
</dbReference>
<reference evidence="1 2" key="1">
    <citation type="journal article" date="2015" name="Appl. Environ. Microbiol.">
        <title>Nanoarchaeota, Their Sulfolobales Host, and Nanoarchaeota Virus Distribution across Yellowstone National Park Hot Springs.</title>
        <authorList>
            <person name="Munson-McGee J.H."/>
            <person name="Field E.K."/>
            <person name="Bateson M."/>
            <person name="Rooney C."/>
            <person name="Stepanauskas R."/>
            <person name="Young M.J."/>
        </authorList>
    </citation>
    <scope>NUCLEOTIDE SEQUENCE [LARGE SCALE GENOMIC DNA]</scope>
    <source>
        <strain evidence="1">SCGC AC-742_N10</strain>
    </source>
</reference>
<evidence type="ECO:0000313" key="2">
    <source>
        <dbReference type="Proteomes" id="UP000245638"/>
    </source>
</evidence>
<dbReference type="Pfam" id="PF01987">
    <property type="entry name" value="AIM24"/>
    <property type="match status" value="1"/>
</dbReference>
<dbReference type="InterPro" id="IPR036983">
    <property type="entry name" value="AIM24_sf"/>
</dbReference>
<name>A0A2T9X436_9CREN</name>